<protein>
    <submittedName>
        <fullName evidence="1">AAA family ATPase</fullName>
    </submittedName>
</protein>
<proteinExistence type="predicted"/>
<comment type="caution">
    <text evidence="1">The sequence shown here is derived from an EMBL/GenBank/DDBJ whole genome shotgun (WGS) entry which is preliminary data.</text>
</comment>
<dbReference type="EMBL" id="JAMYRI010000032">
    <property type="protein sequence ID" value="MER9288235.1"/>
    <property type="molecule type" value="Genomic_DNA"/>
</dbReference>
<gene>
    <name evidence="1" type="ORF">NKI81_30745</name>
</gene>
<reference evidence="1 2" key="1">
    <citation type="journal article" date="2024" name="Proc. Natl. Acad. Sci. U.S.A.">
        <title>The evolutionary genomics of adaptation to stress in wild rhizobium bacteria.</title>
        <authorList>
            <person name="Kehlet-Delgado H."/>
            <person name="Montoya A.P."/>
            <person name="Jensen K.T."/>
            <person name="Wendlandt C.E."/>
            <person name="Dexheimer C."/>
            <person name="Roberts M."/>
            <person name="Torres Martinez L."/>
            <person name="Friesen M.L."/>
            <person name="Griffitts J.S."/>
            <person name="Porter S.S."/>
        </authorList>
    </citation>
    <scope>NUCLEOTIDE SEQUENCE [LARGE SCALE GENOMIC DNA]</scope>
    <source>
        <strain evidence="1 2">M0468</strain>
    </source>
</reference>
<keyword evidence="2" id="KW-1185">Reference proteome</keyword>
<evidence type="ECO:0000313" key="2">
    <source>
        <dbReference type="Proteomes" id="UP001480082"/>
    </source>
</evidence>
<accession>A0ACC6T8H7</accession>
<evidence type="ECO:0000313" key="1">
    <source>
        <dbReference type="EMBL" id="MER9288235.1"/>
    </source>
</evidence>
<sequence length="247" mass="27847">MILELFGPSGAGKTTLASELARVLRGQGQPVLLQIADRAHPVRRGALKLVSGVHSKWIAQHSLGELFEILPPKNEMWAARLNWHLETLLQAWRAAMASNQKISIFDQGMVQFVSSLVLFSDITDRERVSRALELLPKPDLLVQLRAPRRILEARLRERRRTLGIIQKFLDLDLQSSLDQIDHVKLVEEELKSFLVPTICVESLDSDGLRAATQVIALRLTSLRGAADIQTGWVSTKRDRRREQDVAD</sequence>
<dbReference type="Proteomes" id="UP001480082">
    <property type="component" value="Unassembled WGS sequence"/>
</dbReference>
<organism evidence="1 2">
    <name type="scientific">Mesorhizobium australicum</name>
    <dbReference type="NCBI Taxonomy" id="536018"/>
    <lineage>
        <taxon>Bacteria</taxon>
        <taxon>Pseudomonadati</taxon>
        <taxon>Pseudomonadota</taxon>
        <taxon>Alphaproteobacteria</taxon>
        <taxon>Hyphomicrobiales</taxon>
        <taxon>Phyllobacteriaceae</taxon>
        <taxon>Mesorhizobium</taxon>
    </lineage>
</organism>
<name>A0ACC6T8H7_9HYPH</name>